<evidence type="ECO:0000256" key="3">
    <source>
        <dbReference type="ARBA" id="ARBA00022827"/>
    </source>
</evidence>
<dbReference type="RefSeq" id="WP_167382711.1">
    <property type="nucleotide sequence ID" value="NZ_JBHEEL010000024.1"/>
</dbReference>
<keyword evidence="5" id="KW-1133">Transmembrane helix</keyword>
<dbReference type="InterPro" id="IPR050641">
    <property type="entry name" value="RIFMO-like"/>
</dbReference>
<dbReference type="GO" id="GO:0016709">
    <property type="term" value="F:oxidoreductase activity, acting on paired donors, with incorporation or reduction of molecular oxygen, NAD(P)H as one donor, and incorporation of one atom of oxygen"/>
    <property type="evidence" value="ECO:0007669"/>
    <property type="project" value="UniProtKB-ARBA"/>
</dbReference>
<keyword evidence="5" id="KW-0812">Transmembrane</keyword>
<evidence type="ECO:0000256" key="1">
    <source>
        <dbReference type="ARBA" id="ARBA00001974"/>
    </source>
</evidence>
<dbReference type="PANTHER" id="PTHR43004:SF19">
    <property type="entry name" value="BINDING MONOOXYGENASE, PUTATIVE (JCVI)-RELATED"/>
    <property type="match status" value="1"/>
</dbReference>
<protein>
    <submittedName>
        <fullName evidence="7">FAD dependent oxidoreductase family protein</fullName>
    </submittedName>
</protein>
<dbReference type="PANTHER" id="PTHR43004">
    <property type="entry name" value="TRK SYSTEM POTASSIUM UPTAKE PROTEIN"/>
    <property type="match status" value="1"/>
</dbReference>
<organism evidence="7 8">
    <name type="scientific">Brucella rhizosphaerae</name>
    <dbReference type="NCBI Taxonomy" id="571254"/>
    <lineage>
        <taxon>Bacteria</taxon>
        <taxon>Pseudomonadati</taxon>
        <taxon>Pseudomonadota</taxon>
        <taxon>Alphaproteobacteria</taxon>
        <taxon>Hyphomicrobiales</taxon>
        <taxon>Brucellaceae</taxon>
        <taxon>Brucella/Ochrobactrum group</taxon>
        <taxon>Brucella</taxon>
    </lineage>
</organism>
<dbReference type="Pfam" id="PF21274">
    <property type="entry name" value="Rng_hyd_C"/>
    <property type="match status" value="1"/>
</dbReference>
<feature type="domain" description="FAD-binding" evidence="6">
    <location>
        <begin position="3"/>
        <end position="349"/>
    </location>
</feature>
<dbReference type="Gene3D" id="3.40.30.120">
    <property type="match status" value="1"/>
</dbReference>
<dbReference type="InterPro" id="IPR002938">
    <property type="entry name" value="FAD-bd"/>
</dbReference>
<keyword evidence="2" id="KW-0285">Flavoprotein</keyword>
<comment type="cofactor">
    <cofactor evidence="1">
        <name>FAD</name>
        <dbReference type="ChEBI" id="CHEBI:57692"/>
    </cofactor>
</comment>
<reference evidence="7 8" key="1">
    <citation type="submission" date="2017-07" db="EMBL/GenBank/DDBJ databases">
        <title>Phylogenetic study on the rhizospheric bacterium Ochrobactrum sp. A44.</title>
        <authorList>
            <person name="Krzyzanowska D.M."/>
            <person name="Ossowicki A."/>
            <person name="Rajewska M."/>
            <person name="Maciag T."/>
            <person name="Kaczynski Z."/>
            <person name="Czerwicka M."/>
            <person name="Jafra S."/>
        </authorList>
    </citation>
    <scope>NUCLEOTIDE SEQUENCE [LARGE SCALE GENOMIC DNA]</scope>
    <source>
        <strain evidence="7 8">PR17</strain>
    </source>
</reference>
<dbReference type="GO" id="GO:0071949">
    <property type="term" value="F:FAD binding"/>
    <property type="evidence" value="ECO:0007669"/>
    <property type="project" value="InterPro"/>
</dbReference>
<proteinExistence type="predicted"/>
<feature type="transmembrane region" description="Helical" evidence="5">
    <location>
        <begin position="6"/>
        <end position="24"/>
    </location>
</feature>
<dbReference type="EMBL" id="NNRK01000002">
    <property type="protein sequence ID" value="OYR19596.1"/>
    <property type="molecule type" value="Genomic_DNA"/>
</dbReference>
<keyword evidence="3" id="KW-0274">FAD</keyword>
<feature type="region of interest" description="Disordered" evidence="4">
    <location>
        <begin position="82"/>
        <end position="110"/>
    </location>
</feature>
<dbReference type="Pfam" id="PF01494">
    <property type="entry name" value="FAD_binding_3"/>
    <property type="match status" value="1"/>
</dbReference>
<keyword evidence="5" id="KW-0472">Membrane</keyword>
<evidence type="ECO:0000256" key="5">
    <source>
        <dbReference type="SAM" id="Phobius"/>
    </source>
</evidence>
<dbReference type="SUPFAM" id="SSF51905">
    <property type="entry name" value="FAD/NAD(P)-binding domain"/>
    <property type="match status" value="1"/>
</dbReference>
<dbReference type="Proteomes" id="UP000216345">
    <property type="component" value="Unassembled WGS sequence"/>
</dbReference>
<dbReference type="InterPro" id="IPR036188">
    <property type="entry name" value="FAD/NAD-bd_sf"/>
</dbReference>
<evidence type="ECO:0000313" key="8">
    <source>
        <dbReference type="Proteomes" id="UP000216345"/>
    </source>
</evidence>
<gene>
    <name evidence="7" type="ORF">CEV32_4927</name>
</gene>
<evidence type="ECO:0000256" key="4">
    <source>
        <dbReference type="SAM" id="MobiDB-lite"/>
    </source>
</evidence>
<sequence length="522" mass="57315">MHDTQVLIIGGSLVGLSAAAFLAWRGVKTTIIEKHIGSALHPRAIGFTEHTLEFYRAIGIADQIPVADPSFRLRRARAESLSSSLKEEAQKWTPTRKPMEEGPERALSPAGTAAFAQDKLEPILRNRASELGAELRLGTELIAFEETENGVSVLVRDRKTNEEYTLSAAYMIAADGAESTVRETLGIQRHGVGHIANVRSVLFNCPAADIYLECGFQQFEIEQDDFRAFLTTYGDGRWVLMFYGGAVKPSAAYEADIRRALGADLPFEIITSGTWEMAGCIADTYSKGRIFLAGDAAHQLPPTRGGFGANTGIDDVWNLAWKLRLVLDGSSTPSLLDSYSDERQPVGWLRHQQTFARPDYARYVDHALQGEPLFDDNAMELGQLHRSEIIMGASNTLPAAAHPEVWAGQPGVRAPHLWIKADRSQSTVDLFANSYTLMTESPQWVAAAEIVRGELGFQFDICHVGKDVIISDTRQFAEAYGTGAVGASLVRPDGLVCWQTKRAPHENDAQFSDVLRKVAKLV</sequence>
<name>A0A256FXV4_9HYPH</name>
<dbReference type="Gene3D" id="3.50.50.60">
    <property type="entry name" value="FAD/NAD(P)-binding domain"/>
    <property type="match status" value="1"/>
</dbReference>
<comment type="caution">
    <text evidence="7">The sequence shown here is derived from an EMBL/GenBank/DDBJ whole genome shotgun (WGS) entry which is preliminary data.</text>
</comment>
<evidence type="ECO:0000313" key="7">
    <source>
        <dbReference type="EMBL" id="OYR19596.1"/>
    </source>
</evidence>
<dbReference type="Gene3D" id="3.30.9.10">
    <property type="entry name" value="D-Amino Acid Oxidase, subunit A, domain 2"/>
    <property type="match status" value="1"/>
</dbReference>
<keyword evidence="8" id="KW-1185">Reference proteome</keyword>
<evidence type="ECO:0000256" key="2">
    <source>
        <dbReference type="ARBA" id="ARBA00022630"/>
    </source>
</evidence>
<dbReference type="PRINTS" id="PR00420">
    <property type="entry name" value="RNGMNOXGNASE"/>
</dbReference>
<accession>A0A256FXV4</accession>
<dbReference type="AlphaFoldDB" id="A0A256FXV4"/>
<evidence type="ECO:0000259" key="6">
    <source>
        <dbReference type="Pfam" id="PF01494"/>
    </source>
</evidence>